<dbReference type="GO" id="GO:0009279">
    <property type="term" value="C:cell outer membrane"/>
    <property type="evidence" value="ECO:0007669"/>
    <property type="project" value="UniProtKB-SubCell"/>
</dbReference>
<dbReference type="OrthoDB" id="9783641at2"/>
<gene>
    <name evidence="9" type="primary">susD_4</name>
    <name evidence="8" type="ORF">CLI86_02735</name>
    <name evidence="9" type="ORF">TFUB20_02287</name>
</gene>
<keyword evidence="4" id="KW-0472">Membrane</keyword>
<reference evidence="8 11" key="2">
    <citation type="submission" date="2017-09" db="EMBL/GenBank/DDBJ databases">
        <title>Phase variable restriction modification systems are present in the genome sequences of periodontal pathogens Prevotella intermedia, Tannerella forsythia and Porphyromonas gingivalis.</title>
        <authorList>
            <person name="Haigh R.D."/>
            <person name="Crawford L."/>
            <person name="Ralph J."/>
            <person name="Wanford J."/>
            <person name="Vartoukian S.R."/>
            <person name="Hijazib K."/>
            <person name="Wade W."/>
            <person name="Oggioni M.R."/>
        </authorList>
    </citation>
    <scope>NUCLEOTIDE SEQUENCE [LARGE SCALE GENOMIC DNA]</scope>
    <source>
        <strain evidence="8 11">WW11663</strain>
    </source>
</reference>
<dbReference type="InterPro" id="IPR011990">
    <property type="entry name" value="TPR-like_helical_dom_sf"/>
</dbReference>
<dbReference type="Proteomes" id="UP000182057">
    <property type="component" value="Unassembled WGS sequence"/>
</dbReference>
<dbReference type="EMBL" id="FMMM01000078">
    <property type="protein sequence ID" value="SCQ24093.1"/>
    <property type="molecule type" value="Genomic_DNA"/>
</dbReference>
<name>A0A1D3UVQ0_TANFO</name>
<keyword evidence="5" id="KW-0998">Cell outer membrane</keyword>
<dbReference type="Pfam" id="PF14322">
    <property type="entry name" value="SusD-like_3"/>
    <property type="match status" value="1"/>
</dbReference>
<feature type="domain" description="SusD-like N-terminal" evidence="7">
    <location>
        <begin position="88"/>
        <end position="230"/>
    </location>
</feature>
<dbReference type="AlphaFoldDB" id="A0A1D3UVQ0"/>
<dbReference type="SUPFAM" id="SSF48452">
    <property type="entry name" value="TPR-like"/>
    <property type="match status" value="1"/>
</dbReference>
<comment type="subcellular location">
    <subcellularLocation>
        <location evidence="1">Cell outer membrane</location>
    </subcellularLocation>
</comment>
<evidence type="ECO:0000256" key="5">
    <source>
        <dbReference type="ARBA" id="ARBA00023237"/>
    </source>
</evidence>
<protein>
    <submittedName>
        <fullName evidence="8">RagB/SusD family nutrient uptake outer membrane protein</fullName>
    </submittedName>
    <submittedName>
        <fullName evidence="9">Starch-binding protein SusD</fullName>
    </submittedName>
</protein>
<dbReference type="Proteomes" id="UP000219259">
    <property type="component" value="Unassembled WGS sequence"/>
</dbReference>
<dbReference type="InterPro" id="IPR033985">
    <property type="entry name" value="SusD-like_N"/>
</dbReference>
<evidence type="ECO:0000256" key="1">
    <source>
        <dbReference type="ARBA" id="ARBA00004442"/>
    </source>
</evidence>
<evidence type="ECO:0000313" key="11">
    <source>
        <dbReference type="Proteomes" id="UP000219259"/>
    </source>
</evidence>
<dbReference type="RefSeq" id="WP_041590902.1">
    <property type="nucleotide sequence ID" value="NZ_CALHNL010000090.1"/>
</dbReference>
<evidence type="ECO:0000256" key="4">
    <source>
        <dbReference type="ARBA" id="ARBA00023136"/>
    </source>
</evidence>
<comment type="similarity">
    <text evidence="2">Belongs to the SusD family.</text>
</comment>
<evidence type="ECO:0000256" key="3">
    <source>
        <dbReference type="ARBA" id="ARBA00022729"/>
    </source>
</evidence>
<evidence type="ECO:0000259" key="7">
    <source>
        <dbReference type="Pfam" id="PF14322"/>
    </source>
</evidence>
<dbReference type="Gene3D" id="1.25.40.390">
    <property type="match status" value="1"/>
</dbReference>
<evidence type="ECO:0000256" key="2">
    <source>
        <dbReference type="ARBA" id="ARBA00006275"/>
    </source>
</evidence>
<dbReference type="InterPro" id="IPR012944">
    <property type="entry name" value="SusD_RagB_dom"/>
</dbReference>
<dbReference type="PROSITE" id="PS51257">
    <property type="entry name" value="PROKAR_LIPOPROTEIN"/>
    <property type="match status" value="1"/>
</dbReference>
<dbReference type="EMBL" id="NSLJ01000005">
    <property type="protein sequence ID" value="PDP44586.1"/>
    <property type="molecule type" value="Genomic_DNA"/>
</dbReference>
<organism evidence="9 10">
    <name type="scientific">Tannerella forsythia</name>
    <name type="common">Bacteroides forsythus</name>
    <dbReference type="NCBI Taxonomy" id="28112"/>
    <lineage>
        <taxon>Bacteria</taxon>
        <taxon>Pseudomonadati</taxon>
        <taxon>Bacteroidota</taxon>
        <taxon>Bacteroidia</taxon>
        <taxon>Bacteroidales</taxon>
        <taxon>Tannerellaceae</taxon>
        <taxon>Tannerella</taxon>
    </lineage>
</organism>
<evidence type="ECO:0000313" key="10">
    <source>
        <dbReference type="Proteomes" id="UP000182057"/>
    </source>
</evidence>
<keyword evidence="3" id="KW-0732">Signal</keyword>
<accession>A0A1D3UVQ0</accession>
<reference evidence="9 10" key="1">
    <citation type="submission" date="2016-09" db="EMBL/GenBank/DDBJ databases">
        <authorList>
            <person name="Capua I."/>
            <person name="De Benedictis P."/>
            <person name="Joannis T."/>
            <person name="Lombin L.H."/>
            <person name="Cattoli G."/>
        </authorList>
    </citation>
    <scope>NUCLEOTIDE SEQUENCE [LARGE SCALE GENOMIC DNA]</scope>
    <source>
        <strain evidence="9 10">UB20</strain>
    </source>
</reference>
<evidence type="ECO:0000313" key="8">
    <source>
        <dbReference type="EMBL" id="PDP44586.1"/>
    </source>
</evidence>
<proteinExistence type="inferred from homology"/>
<evidence type="ECO:0000259" key="6">
    <source>
        <dbReference type="Pfam" id="PF07980"/>
    </source>
</evidence>
<evidence type="ECO:0000313" key="9">
    <source>
        <dbReference type="EMBL" id="SCQ24093.1"/>
    </source>
</evidence>
<sequence>MKRISLKQIWVGLGLLATTGCTDLSENTYSIIPQDEFYQTKENVLQSFVRPFGHAYWLSSRSSYLFGELSADQYMIVQREEHWYDGGAYFRLHYHTWTIDDWFVNNMWKDAYRGIIQCNSVISDFSKLNPTRLGYSEQEFNDFISQQRVLRAWMYMTLFDVMHNIPLVTQYPSSELPHQSTPKETFAFLEKELLEALPTLSVKSKSGGNGPDQGLWNQAGAAALLARLYMNASWWIDEDKSAECEKICEDIINGKYGYYQIADRWDAPFDWDNDKCDEVIYAFASSYGGAHWAYTGNMHWYVAPFMSAPYFGFTDWGRCNPKYALQPGLDLEGREYTFDNGKPVRKFMNYPDDVRLKKYRNLGKGKREGLFLYGTLDYSTPDGKTKYVRSDNDAYQLYIRDQVGIFQDTDTLSVSPAPSSGKETPKSAMPYGDQNSGWCLVKYPIYRSDDPAKIESDYTVIRLAEIYYYLAEIKFNKGERASAAKLLNTVRKRYYPEGSPSLYNEDGSQITKQELLDEWGREFIGEGQRRRVLCRFGVYNSGTWWDKEPDADKHTMWIPLSRTVLQTNPNLKQNPGYPTIN</sequence>
<feature type="domain" description="RagB/SusD" evidence="6">
    <location>
        <begin position="429"/>
        <end position="577"/>
    </location>
</feature>
<dbReference type="Pfam" id="PF07980">
    <property type="entry name" value="SusD_RagB"/>
    <property type="match status" value="1"/>
</dbReference>